<comment type="function">
    <text evidence="8">Aux/IAA proteins are short-lived transcriptional factors that function as repressors of early auxin response genes at low auxin concentrations.</text>
</comment>
<sequence length="214" mass="23985">MENNKIIETTTTTTTTTKKNMLTESDKSGLNFKETELTLGLPGDSRSVKREFSRTVKAADNDDDGSESEEVTSAGKAPVAKAQVIGWPPVRQSRKQIMVLKKRCTYVKVAVDGAPYLRKVDLEMYASYQQLLSALEKMFTCFTIRNYLNESKLMDPVNGTEYVPTYEDKDGDWMLVGDVPWKMFVDSCKRLRLMKSSEALGLAPRTPPKSTSTS</sequence>
<accession>A0A2G5FB88</accession>
<dbReference type="EMBL" id="KZ305018">
    <property type="protein sequence ID" value="PIA65274.1"/>
    <property type="molecule type" value="Genomic_DNA"/>
</dbReference>
<keyword evidence="12" id="KW-1185">Reference proteome</keyword>
<keyword evidence="6 8" id="KW-0539">Nucleus</keyword>
<dbReference type="GO" id="GO:0005634">
    <property type="term" value="C:nucleus"/>
    <property type="evidence" value="ECO:0007669"/>
    <property type="project" value="UniProtKB-SubCell"/>
</dbReference>
<comment type="similarity">
    <text evidence="2 8">Belongs to the Aux/IAA family.</text>
</comment>
<dbReference type="EMBL" id="KZ305018">
    <property type="protein sequence ID" value="PIA65275.1"/>
    <property type="molecule type" value="Genomic_DNA"/>
</dbReference>
<evidence type="ECO:0000259" key="10">
    <source>
        <dbReference type="PROSITE" id="PS51745"/>
    </source>
</evidence>
<dbReference type="PANTHER" id="PTHR31734:SF34">
    <property type="entry name" value="AUXIN-RESPONSIVE PROTEIN IAA15"/>
    <property type="match status" value="1"/>
</dbReference>
<comment type="subunit">
    <text evidence="8">Homodimers and heterodimers.</text>
</comment>
<evidence type="ECO:0000256" key="2">
    <source>
        <dbReference type="ARBA" id="ARBA00006728"/>
    </source>
</evidence>
<dbReference type="PANTHER" id="PTHR31734">
    <property type="entry name" value="AUXIN-RESPONSIVE PROTEIN IAA17"/>
    <property type="match status" value="1"/>
</dbReference>
<gene>
    <name evidence="11" type="ORF">AQUCO_00100626v1</name>
</gene>
<protein>
    <recommendedName>
        <fullName evidence="8">Auxin-responsive protein</fullName>
    </recommendedName>
</protein>
<dbReference type="InterPro" id="IPR033389">
    <property type="entry name" value="AUX/IAA_dom"/>
</dbReference>
<keyword evidence="3 8" id="KW-0678">Repressor</keyword>
<dbReference type="AlphaFoldDB" id="A0A2G5FB88"/>
<dbReference type="Pfam" id="PF02309">
    <property type="entry name" value="AUX_IAA"/>
    <property type="match status" value="1"/>
</dbReference>
<evidence type="ECO:0000256" key="4">
    <source>
        <dbReference type="ARBA" id="ARBA00023015"/>
    </source>
</evidence>
<feature type="region of interest" description="Disordered" evidence="9">
    <location>
        <begin position="56"/>
        <end position="75"/>
    </location>
</feature>
<dbReference type="SUPFAM" id="SSF54277">
    <property type="entry name" value="CAD &amp; PB1 domains"/>
    <property type="match status" value="1"/>
</dbReference>
<evidence type="ECO:0000256" key="8">
    <source>
        <dbReference type="RuleBase" id="RU004549"/>
    </source>
</evidence>
<dbReference type="OrthoDB" id="1287782at2759"/>
<organism evidence="11 12">
    <name type="scientific">Aquilegia coerulea</name>
    <name type="common">Rocky mountain columbine</name>
    <dbReference type="NCBI Taxonomy" id="218851"/>
    <lineage>
        <taxon>Eukaryota</taxon>
        <taxon>Viridiplantae</taxon>
        <taxon>Streptophyta</taxon>
        <taxon>Embryophyta</taxon>
        <taxon>Tracheophyta</taxon>
        <taxon>Spermatophyta</taxon>
        <taxon>Magnoliopsida</taxon>
        <taxon>Ranunculales</taxon>
        <taxon>Ranunculaceae</taxon>
        <taxon>Thalictroideae</taxon>
        <taxon>Aquilegia</taxon>
    </lineage>
</organism>
<evidence type="ECO:0000313" key="11">
    <source>
        <dbReference type="EMBL" id="PIA65274.1"/>
    </source>
</evidence>
<feature type="compositionally biased region" description="Acidic residues" evidence="9">
    <location>
        <begin position="61"/>
        <end position="70"/>
    </location>
</feature>
<dbReference type="Gene3D" id="3.10.20.90">
    <property type="entry name" value="Phosphatidylinositol 3-kinase Catalytic Subunit, Chain A, domain 1"/>
    <property type="match status" value="1"/>
</dbReference>
<dbReference type="GO" id="GO:0009734">
    <property type="term" value="P:auxin-activated signaling pathway"/>
    <property type="evidence" value="ECO:0007669"/>
    <property type="project" value="UniProtKB-UniRule"/>
</dbReference>
<reference evidence="11 12" key="1">
    <citation type="submission" date="2017-09" db="EMBL/GenBank/DDBJ databases">
        <title>WGS assembly of Aquilegia coerulea Goldsmith.</title>
        <authorList>
            <person name="Hodges S."/>
            <person name="Kramer E."/>
            <person name="Nordborg M."/>
            <person name="Tomkins J."/>
            <person name="Borevitz J."/>
            <person name="Derieg N."/>
            <person name="Yan J."/>
            <person name="Mihaltcheva S."/>
            <person name="Hayes R.D."/>
            <person name="Rokhsar D."/>
        </authorList>
    </citation>
    <scope>NUCLEOTIDE SEQUENCE [LARGE SCALE GENOMIC DNA]</scope>
    <source>
        <strain evidence="12">cv. Goldsmith</strain>
    </source>
</reference>
<evidence type="ECO:0000256" key="3">
    <source>
        <dbReference type="ARBA" id="ARBA00022491"/>
    </source>
</evidence>
<dbReference type="STRING" id="218851.A0A2G5FB88"/>
<dbReference type="InterPro" id="IPR053793">
    <property type="entry name" value="PB1-like"/>
</dbReference>
<evidence type="ECO:0000256" key="5">
    <source>
        <dbReference type="ARBA" id="ARBA00023163"/>
    </source>
</evidence>
<evidence type="ECO:0000256" key="6">
    <source>
        <dbReference type="ARBA" id="ARBA00023242"/>
    </source>
</evidence>
<dbReference type="GO" id="GO:0006355">
    <property type="term" value="P:regulation of DNA-templated transcription"/>
    <property type="evidence" value="ECO:0007669"/>
    <property type="project" value="InterPro"/>
</dbReference>
<dbReference type="FunFam" id="3.10.20.90:FF:000078">
    <property type="entry name" value="Auxin-responsive protein"/>
    <property type="match status" value="1"/>
</dbReference>
<keyword evidence="7 8" id="KW-0927">Auxin signaling pathway</keyword>
<evidence type="ECO:0000313" key="12">
    <source>
        <dbReference type="Proteomes" id="UP000230069"/>
    </source>
</evidence>
<dbReference type="Proteomes" id="UP000230069">
    <property type="component" value="Unassembled WGS sequence"/>
</dbReference>
<feature type="domain" description="PB1" evidence="10">
    <location>
        <begin position="104"/>
        <end position="196"/>
    </location>
</feature>
<keyword evidence="5 8" id="KW-0804">Transcription</keyword>
<evidence type="ECO:0000256" key="7">
    <source>
        <dbReference type="ARBA" id="ARBA00023294"/>
    </source>
</evidence>
<keyword evidence="4 8" id="KW-0805">Transcription regulation</keyword>
<evidence type="ECO:0000256" key="9">
    <source>
        <dbReference type="SAM" id="MobiDB-lite"/>
    </source>
</evidence>
<proteinExistence type="inferred from homology"/>
<comment type="subcellular location">
    <subcellularLocation>
        <location evidence="1 8">Nucleus</location>
    </subcellularLocation>
</comment>
<evidence type="ECO:0000256" key="1">
    <source>
        <dbReference type="ARBA" id="ARBA00004123"/>
    </source>
</evidence>
<dbReference type="InterPro" id="IPR003311">
    <property type="entry name" value="AUX_IAA"/>
</dbReference>
<dbReference type="PROSITE" id="PS51745">
    <property type="entry name" value="PB1"/>
    <property type="match status" value="1"/>
</dbReference>
<name>A0A2G5FB88_AQUCA</name>